<evidence type="ECO:0000256" key="1">
    <source>
        <dbReference type="SAM" id="Phobius"/>
    </source>
</evidence>
<dbReference type="RefSeq" id="WP_131281911.1">
    <property type="nucleotide sequence ID" value="NZ_CP031395.1"/>
</dbReference>
<keyword evidence="1" id="KW-0812">Transmembrane</keyword>
<dbReference type="Pfam" id="PF11158">
    <property type="entry name" value="DUF2938"/>
    <property type="match status" value="1"/>
</dbReference>
<gene>
    <name evidence="2" type="ORF">DW355_17065</name>
</gene>
<name>A0A4P6UPX4_9BURK</name>
<dbReference type="AlphaFoldDB" id="A0A4P6UPX4"/>
<dbReference type="Proteomes" id="UP000292939">
    <property type="component" value="Chromosome"/>
</dbReference>
<feature type="transmembrane region" description="Helical" evidence="1">
    <location>
        <begin position="89"/>
        <end position="110"/>
    </location>
</feature>
<protein>
    <submittedName>
        <fullName evidence="2">DUF2938 domain-containing protein</fullName>
    </submittedName>
</protein>
<dbReference type="InterPro" id="IPR021329">
    <property type="entry name" value="DUF2938"/>
</dbReference>
<organism evidence="2 3">
    <name type="scientific">Hylemonella gracilis</name>
    <dbReference type="NCBI Taxonomy" id="80880"/>
    <lineage>
        <taxon>Bacteria</taxon>
        <taxon>Pseudomonadati</taxon>
        <taxon>Pseudomonadota</taxon>
        <taxon>Betaproteobacteria</taxon>
        <taxon>Burkholderiales</taxon>
        <taxon>Comamonadaceae</taxon>
        <taxon>Hylemonella</taxon>
    </lineage>
</organism>
<keyword evidence="1" id="KW-1133">Transmembrane helix</keyword>
<feature type="transmembrane region" description="Helical" evidence="1">
    <location>
        <begin position="130"/>
        <end position="150"/>
    </location>
</feature>
<dbReference type="KEGG" id="hgr:DW355_17065"/>
<reference evidence="2 3" key="1">
    <citation type="submission" date="2018-07" db="EMBL/GenBank/DDBJ databases">
        <title>Exploring interactions and the metabolic potential of the ultra-small soil bacteria Hylemonella gracilis.</title>
        <authorList>
            <person name="Tyc O."/>
            <person name="Kulkarni P."/>
            <person name="Gawehns F."/>
            <person name="Hundscheid M."/>
            <person name="Zweers H."/>
            <person name="Garbeva P."/>
        </authorList>
    </citation>
    <scope>NUCLEOTIDE SEQUENCE [LARGE SCALE GENOMIC DNA]</scope>
    <source>
        <strain evidence="2 3">NS1</strain>
    </source>
</reference>
<accession>A0A4P6UPX4</accession>
<evidence type="ECO:0000313" key="2">
    <source>
        <dbReference type="EMBL" id="QBK06195.1"/>
    </source>
</evidence>
<proteinExistence type="predicted"/>
<keyword evidence="1" id="KW-0472">Membrane</keyword>
<evidence type="ECO:0000313" key="3">
    <source>
        <dbReference type="Proteomes" id="UP000292939"/>
    </source>
</evidence>
<dbReference type="EMBL" id="CP031395">
    <property type="protein sequence ID" value="QBK06195.1"/>
    <property type="molecule type" value="Genomic_DNA"/>
</dbReference>
<sequence length="153" mass="16191">MGVGATLVMDLWLLLLQAVGVPALNFRPLGRWVGHMPRGHWVHDSISKAAPVRGELALGWIVHYLTGISFALLFTGLCGPTWLRTPTLLPFLAFGIGTVALPLFVMQPAMGAGFASARTATPVLNRVKSLANHTVFGLGLYAAALAAAVLDHA</sequence>
<dbReference type="OrthoDB" id="9812539at2"/>
<feature type="transmembrane region" description="Helical" evidence="1">
    <location>
        <begin position="57"/>
        <end position="77"/>
    </location>
</feature>